<sequence>MLKVTRRIKEVDIILNQQVAEDIAHLGDVLAEETTHEQITEAGSDKAAKRTAERIEALRKQAEGETLRLKLQAMGVSKWAQVLAANTVTEGALVGTRDMFGTAADALPQMIVEATIGGKPVSDEDLTEKALRALFDEMADGQFTPLWYAITELNGTAADPKAAFDLASKVLQN</sequence>
<evidence type="ECO:0000313" key="1">
    <source>
        <dbReference type="EMBL" id="DAE20802.1"/>
    </source>
</evidence>
<dbReference type="EMBL" id="BK015701">
    <property type="protein sequence ID" value="DAE20802.1"/>
    <property type="molecule type" value="Genomic_DNA"/>
</dbReference>
<protein>
    <submittedName>
        <fullName evidence="1">Uncharacterized protein</fullName>
    </submittedName>
</protein>
<accession>A0A8S5QP66</accession>
<reference evidence="1" key="1">
    <citation type="journal article" date="2021" name="Proc. Natl. Acad. Sci. U.S.A.">
        <title>A Catalog of Tens of Thousands of Viruses from Human Metagenomes Reveals Hidden Associations with Chronic Diseases.</title>
        <authorList>
            <person name="Tisza M.J."/>
            <person name="Buck C.B."/>
        </authorList>
    </citation>
    <scope>NUCLEOTIDE SEQUENCE</scope>
    <source>
        <strain evidence="1">CtB9E3</strain>
    </source>
</reference>
<organism evidence="1">
    <name type="scientific">Siphoviridae sp. ctB9E3</name>
    <dbReference type="NCBI Taxonomy" id="2826187"/>
    <lineage>
        <taxon>Viruses</taxon>
        <taxon>Duplodnaviria</taxon>
        <taxon>Heunggongvirae</taxon>
        <taxon>Uroviricota</taxon>
        <taxon>Caudoviricetes</taxon>
    </lineage>
</organism>
<name>A0A8S5QP66_9CAUD</name>
<proteinExistence type="predicted"/>